<sequence>MDADKQYIPGLDMRRMRLAHAYVPFQHYSEHYRPEQALMRGTLFPELWMPYRPGYRGYY</sequence>
<name>A0A8A7K7D4_9FIRM</name>
<reference evidence="1" key="1">
    <citation type="submission" date="2019-12" db="EMBL/GenBank/DDBJ databases">
        <authorList>
            <person name="zhang j."/>
            <person name="sun C.M."/>
        </authorList>
    </citation>
    <scope>NUCLEOTIDE SEQUENCE</scope>
    <source>
        <strain evidence="1">NS-1</strain>
    </source>
</reference>
<dbReference type="KEGG" id="ifn:GM661_03400"/>
<dbReference type="AlphaFoldDB" id="A0A8A7K7D4"/>
<proteinExistence type="predicted"/>
<dbReference type="Proteomes" id="UP000665020">
    <property type="component" value="Chromosome"/>
</dbReference>
<protein>
    <submittedName>
        <fullName evidence="1">Spore coat associated protein CotJA</fullName>
    </submittedName>
</protein>
<dbReference type="InterPro" id="IPR020256">
    <property type="entry name" value="Spore_coat_CotJA"/>
</dbReference>
<gene>
    <name evidence="1" type="ORF">GM661_03400</name>
</gene>
<evidence type="ECO:0000313" key="2">
    <source>
        <dbReference type="Proteomes" id="UP000665020"/>
    </source>
</evidence>
<accession>A0A8A7K7D4</accession>
<dbReference type="RefSeq" id="WP_125988230.1">
    <property type="nucleotide sequence ID" value="NZ_CP046640.1"/>
</dbReference>
<evidence type="ECO:0000313" key="1">
    <source>
        <dbReference type="EMBL" id="QTL97090.1"/>
    </source>
</evidence>
<organism evidence="1 2">
    <name type="scientific">Iocasia fonsfrigidae</name>
    <dbReference type="NCBI Taxonomy" id="2682810"/>
    <lineage>
        <taxon>Bacteria</taxon>
        <taxon>Bacillati</taxon>
        <taxon>Bacillota</taxon>
        <taxon>Clostridia</taxon>
        <taxon>Halanaerobiales</taxon>
        <taxon>Halanaerobiaceae</taxon>
        <taxon>Iocasia</taxon>
    </lineage>
</organism>
<keyword evidence="2" id="KW-1185">Reference proteome</keyword>
<dbReference type="EMBL" id="CP046640">
    <property type="protein sequence ID" value="QTL97090.1"/>
    <property type="molecule type" value="Genomic_DNA"/>
</dbReference>
<dbReference type="Pfam" id="PF11007">
    <property type="entry name" value="CotJA"/>
    <property type="match status" value="1"/>
</dbReference>